<dbReference type="EMBL" id="CAJMXA010000371">
    <property type="protein sequence ID" value="CAE6428061.1"/>
    <property type="molecule type" value="Genomic_DNA"/>
</dbReference>
<gene>
    <name evidence="1" type="ORF">RDB_LOCUS20469</name>
</gene>
<evidence type="ECO:0000313" key="2">
    <source>
        <dbReference type="Proteomes" id="UP000663853"/>
    </source>
</evidence>
<dbReference type="PANTHER" id="PTHR38846:SF1">
    <property type="entry name" value="C3H1-TYPE DOMAIN-CONTAINING PROTEIN"/>
    <property type="match status" value="1"/>
</dbReference>
<reference evidence="1" key="1">
    <citation type="submission" date="2021-01" db="EMBL/GenBank/DDBJ databases">
        <authorList>
            <person name="Kaushik A."/>
        </authorList>
    </citation>
    <scope>NUCLEOTIDE SEQUENCE</scope>
    <source>
        <strain evidence="1">AG6-10EEA</strain>
    </source>
</reference>
<sequence length="394" mass="45833">MCRGFGWKKPLKKDEPPNPEFVKAREGFRDALVQQFNALYGTDEDDLTSWQNLCCVLNLADVPDELETCRNLVASMHVNIIDLIDTPVTQDPIIHFKSEEHLSIYTLHTGKKFPRDNVYSGDLLRFLLRKIDAYAWRPLAIDWQDNTSWARDGDEPNFGSKCKSTRETTYANLDSMFRNRLTLDEGRERLTQLFESIGDPRAHVRAFFNRDEYGDFDYQPMEPVMGEFYRMCNYYRWSSAKDANRQYIDPDREMASRGFKDALTLQFNAIYGTDENSLMGWQNLCVVLNLSDVPGELDACRDLVRSMYVNIIDLVEVPITLRFVEHFKTEMALSKYTKRHGKYFPLDNAYAGGLLKFLLRRIMVPRKSPDDPIHDSDSDHQSDPVILSVLSRRW</sequence>
<accession>A0A8H2XMS8</accession>
<dbReference type="PANTHER" id="PTHR38846">
    <property type="entry name" value="C3H1-TYPE DOMAIN-CONTAINING PROTEIN"/>
    <property type="match status" value="1"/>
</dbReference>
<name>A0A8H2XMS8_9AGAM</name>
<dbReference type="Proteomes" id="UP000663853">
    <property type="component" value="Unassembled WGS sequence"/>
</dbReference>
<organism evidence="1 2">
    <name type="scientific">Rhizoctonia solani</name>
    <dbReference type="NCBI Taxonomy" id="456999"/>
    <lineage>
        <taxon>Eukaryota</taxon>
        <taxon>Fungi</taxon>
        <taxon>Dikarya</taxon>
        <taxon>Basidiomycota</taxon>
        <taxon>Agaricomycotina</taxon>
        <taxon>Agaricomycetes</taxon>
        <taxon>Cantharellales</taxon>
        <taxon>Ceratobasidiaceae</taxon>
        <taxon>Rhizoctonia</taxon>
    </lineage>
</organism>
<comment type="caution">
    <text evidence="1">The sequence shown here is derived from an EMBL/GenBank/DDBJ whole genome shotgun (WGS) entry which is preliminary data.</text>
</comment>
<dbReference type="AlphaFoldDB" id="A0A8H2XMS8"/>
<evidence type="ECO:0000313" key="1">
    <source>
        <dbReference type="EMBL" id="CAE6428061.1"/>
    </source>
</evidence>
<protein>
    <submittedName>
        <fullName evidence="1">Uncharacterized protein</fullName>
    </submittedName>
</protein>
<proteinExistence type="predicted"/>